<dbReference type="Proteomes" id="UP001501705">
    <property type="component" value="Unassembled WGS sequence"/>
</dbReference>
<comment type="caution">
    <text evidence="2">The sequence shown here is derived from an EMBL/GenBank/DDBJ whole genome shotgun (WGS) entry which is preliminary data.</text>
</comment>
<dbReference type="EMBL" id="BAAAPH010000022">
    <property type="protein sequence ID" value="GAA1594764.1"/>
    <property type="molecule type" value="Genomic_DNA"/>
</dbReference>
<keyword evidence="1" id="KW-1133">Transmembrane helix</keyword>
<organism evidence="2 3">
    <name type="scientific">Kribbella hippodromi</name>
    <dbReference type="NCBI Taxonomy" id="434347"/>
    <lineage>
        <taxon>Bacteria</taxon>
        <taxon>Bacillati</taxon>
        <taxon>Actinomycetota</taxon>
        <taxon>Actinomycetes</taxon>
        <taxon>Propionibacteriales</taxon>
        <taxon>Kribbellaceae</taxon>
        <taxon>Kribbella</taxon>
    </lineage>
</organism>
<accession>A0ABN2E4G6</accession>
<name>A0ABN2E4G6_9ACTN</name>
<reference evidence="2 3" key="1">
    <citation type="journal article" date="2019" name="Int. J. Syst. Evol. Microbiol.">
        <title>The Global Catalogue of Microorganisms (GCM) 10K type strain sequencing project: providing services to taxonomists for standard genome sequencing and annotation.</title>
        <authorList>
            <consortium name="The Broad Institute Genomics Platform"/>
            <consortium name="The Broad Institute Genome Sequencing Center for Infectious Disease"/>
            <person name="Wu L."/>
            <person name="Ma J."/>
        </authorList>
    </citation>
    <scope>NUCLEOTIDE SEQUENCE [LARGE SCALE GENOMIC DNA]</scope>
    <source>
        <strain evidence="2 3">JCM 15572</strain>
    </source>
</reference>
<evidence type="ECO:0000256" key="1">
    <source>
        <dbReference type="SAM" id="Phobius"/>
    </source>
</evidence>
<evidence type="ECO:0000313" key="2">
    <source>
        <dbReference type="EMBL" id="GAA1594764.1"/>
    </source>
</evidence>
<dbReference type="RefSeq" id="WP_344238644.1">
    <property type="nucleotide sequence ID" value="NZ_BAAAPH010000022.1"/>
</dbReference>
<gene>
    <name evidence="2" type="ORF">GCM10009804_59270</name>
</gene>
<feature type="transmembrane region" description="Helical" evidence="1">
    <location>
        <begin position="20"/>
        <end position="41"/>
    </location>
</feature>
<evidence type="ECO:0000313" key="3">
    <source>
        <dbReference type="Proteomes" id="UP001501705"/>
    </source>
</evidence>
<sequence>MTGVRSEADDYRQGAARPLGGYAVVMAVFGALVGTAGAIYAQLQQAAEKN</sequence>
<proteinExistence type="predicted"/>
<keyword evidence="1" id="KW-0472">Membrane</keyword>
<keyword evidence="1" id="KW-0812">Transmembrane</keyword>
<keyword evidence="3" id="KW-1185">Reference proteome</keyword>
<protein>
    <submittedName>
        <fullName evidence="2">Uncharacterized protein</fullName>
    </submittedName>
</protein>